<evidence type="ECO:0000313" key="12">
    <source>
        <dbReference type="Proteomes" id="UP000076837"/>
    </source>
</evidence>
<evidence type="ECO:0000256" key="2">
    <source>
        <dbReference type="ARBA" id="ARBA00008682"/>
    </source>
</evidence>
<gene>
    <name evidence="11" type="ORF">ST47_g4739</name>
</gene>
<comment type="caution">
    <text evidence="11">The sequence shown here is derived from an EMBL/GenBank/DDBJ whole genome shotgun (WGS) entry which is preliminary data.</text>
</comment>
<dbReference type="PROSITE" id="PS51910">
    <property type="entry name" value="GH18_2"/>
    <property type="match status" value="1"/>
</dbReference>
<comment type="similarity">
    <text evidence="2">Belongs to the glycosyl hydrolase 18 family. Chitinase class V subfamily.</text>
</comment>
<dbReference type="FunFam" id="3.10.50.10:FF:000005">
    <property type="entry name" value="Endochitinase B1"/>
    <property type="match status" value="1"/>
</dbReference>
<keyword evidence="8" id="KW-0624">Polysaccharide degradation</keyword>
<keyword evidence="5" id="KW-0146">Chitin degradation</keyword>
<dbReference type="PANTHER" id="PTHR11177:SF317">
    <property type="entry name" value="CHITINASE 12-RELATED"/>
    <property type="match status" value="1"/>
</dbReference>
<dbReference type="EMBL" id="JYNV01000175">
    <property type="protein sequence ID" value="KZM24121.1"/>
    <property type="molecule type" value="Genomic_DNA"/>
</dbReference>
<dbReference type="SMART" id="SM00636">
    <property type="entry name" value="Glyco_18"/>
    <property type="match status" value="1"/>
</dbReference>
<dbReference type="AlphaFoldDB" id="A0A163F3I2"/>
<dbReference type="Proteomes" id="UP000076837">
    <property type="component" value="Unassembled WGS sequence"/>
</dbReference>
<feature type="compositionally biased region" description="Basic and acidic residues" evidence="9">
    <location>
        <begin position="439"/>
        <end position="462"/>
    </location>
</feature>
<evidence type="ECO:0000256" key="8">
    <source>
        <dbReference type="ARBA" id="ARBA00023326"/>
    </source>
</evidence>
<feature type="region of interest" description="Disordered" evidence="9">
    <location>
        <begin position="419"/>
        <end position="494"/>
    </location>
</feature>
<proteinExistence type="inferred from homology"/>
<feature type="compositionally biased region" description="Low complexity" evidence="9">
    <location>
        <begin position="467"/>
        <end position="478"/>
    </location>
</feature>
<dbReference type="InterPro" id="IPR011583">
    <property type="entry name" value="Chitinase_II/V-like_cat"/>
</dbReference>
<reference evidence="11 12" key="1">
    <citation type="journal article" date="2016" name="Sci. Rep.">
        <title>Draft genome sequencing and secretome analysis of fungal phytopathogen Ascochyta rabiei provides insight into the necrotrophic effector repertoire.</title>
        <authorList>
            <person name="Verma S."/>
            <person name="Gazara R.K."/>
            <person name="Nizam S."/>
            <person name="Parween S."/>
            <person name="Chattopadhyay D."/>
            <person name="Verma P.K."/>
        </authorList>
    </citation>
    <scope>NUCLEOTIDE SEQUENCE [LARGE SCALE GENOMIC DNA]</scope>
    <source>
        <strain evidence="11 12">ArDII</strain>
    </source>
</reference>
<dbReference type="PANTHER" id="PTHR11177">
    <property type="entry name" value="CHITINASE"/>
    <property type="match status" value="1"/>
</dbReference>
<protein>
    <recommendedName>
        <fullName evidence="3">chitinase</fullName>
        <ecNumber evidence="3">3.2.1.14</ecNumber>
    </recommendedName>
</protein>
<dbReference type="Pfam" id="PF00704">
    <property type="entry name" value="Glyco_hydro_18"/>
    <property type="match status" value="1"/>
</dbReference>
<dbReference type="GO" id="GO:0006032">
    <property type="term" value="P:chitin catabolic process"/>
    <property type="evidence" value="ECO:0007669"/>
    <property type="project" value="UniProtKB-KW"/>
</dbReference>
<evidence type="ECO:0000256" key="3">
    <source>
        <dbReference type="ARBA" id="ARBA00012729"/>
    </source>
</evidence>
<keyword evidence="6" id="KW-0119">Carbohydrate metabolism</keyword>
<evidence type="ECO:0000256" key="9">
    <source>
        <dbReference type="SAM" id="MobiDB-lite"/>
    </source>
</evidence>
<accession>A0A163F3I2</accession>
<evidence type="ECO:0000256" key="5">
    <source>
        <dbReference type="ARBA" id="ARBA00023024"/>
    </source>
</evidence>
<dbReference type="EC" id="3.2.1.14" evidence="3"/>
<dbReference type="SUPFAM" id="SSF51445">
    <property type="entry name" value="(Trans)glycosidases"/>
    <property type="match status" value="1"/>
</dbReference>
<evidence type="ECO:0000256" key="4">
    <source>
        <dbReference type="ARBA" id="ARBA00022801"/>
    </source>
</evidence>
<keyword evidence="7" id="KW-0326">Glycosidase</keyword>
<evidence type="ECO:0000256" key="1">
    <source>
        <dbReference type="ARBA" id="ARBA00000822"/>
    </source>
</evidence>
<dbReference type="InterPro" id="IPR029070">
    <property type="entry name" value="Chitinase_insertion_sf"/>
</dbReference>
<feature type="domain" description="GH18" evidence="10">
    <location>
        <begin position="1"/>
        <end position="296"/>
    </location>
</feature>
<name>A0A163F3I2_DIDRA</name>
<dbReference type="GO" id="GO:0005576">
    <property type="term" value="C:extracellular region"/>
    <property type="evidence" value="ECO:0007669"/>
    <property type="project" value="TreeGrafter"/>
</dbReference>
<dbReference type="InterPro" id="IPR001223">
    <property type="entry name" value="Glyco_hydro18_cat"/>
</dbReference>
<dbReference type="GO" id="GO:0008843">
    <property type="term" value="F:endochitinase activity"/>
    <property type="evidence" value="ECO:0007669"/>
    <property type="project" value="UniProtKB-EC"/>
</dbReference>
<dbReference type="SUPFAM" id="SSF54556">
    <property type="entry name" value="Chitinase insertion domain"/>
    <property type="match status" value="1"/>
</dbReference>
<sequence>MASSAATGYKNVAYFVNWAIYGRNFNPQDLPGQELTRSLYAFANIRPETGEVYLTDTWSDTDKHYHADSWNNVGTNVFGCAKLMRQLNDYSAQYANNQHLLLTVASPAGPANYNKMNLDAMDKCLDFRNLMAYDYSSSSDTNASHDANFCPSPSNPSSTPFSTKKALDEYVSAGVPANKIVLGMPLYGRSFTQTNGPGKAFQGVGQGTWEAGVYDYKALPQAGAKVTEDLDLVVSWSYDAAKRGMISYDTPAIIAKKAQLVRQQGLGGAMWWESLSDKGADGLISTRVLFTVLDESIRIKDLEQSEGLKSEMEELFEDEYPTKPAWPYLNQLDKQDRCFAKLGCRFKHGAALYKSPSCEEHFVCKNHQSSPCLAKHNHVPGQKHRAKDDTKITKNMALEVEISSTERLVEEDLGKNILANEKPEETDAGKRLLSIGDLDNERPPKAIAKETEGKEKSVKDVKYPWVDDSSYDQGSSSSDESEWEDNVVNGEGMN</sequence>
<keyword evidence="12" id="KW-1185">Reference proteome</keyword>
<dbReference type="InterPro" id="IPR017853">
    <property type="entry name" value="GH"/>
</dbReference>
<dbReference type="InterPro" id="IPR050314">
    <property type="entry name" value="Glycosyl_Hydrlase_18"/>
</dbReference>
<evidence type="ECO:0000256" key="7">
    <source>
        <dbReference type="ARBA" id="ARBA00023295"/>
    </source>
</evidence>
<comment type="catalytic activity">
    <reaction evidence="1">
        <text>Random endo-hydrolysis of N-acetyl-beta-D-glucosaminide (1-&gt;4)-beta-linkages in chitin and chitodextrins.</text>
        <dbReference type="EC" id="3.2.1.14"/>
    </reaction>
</comment>
<evidence type="ECO:0000259" key="10">
    <source>
        <dbReference type="PROSITE" id="PS51910"/>
    </source>
</evidence>
<evidence type="ECO:0000256" key="6">
    <source>
        <dbReference type="ARBA" id="ARBA00023277"/>
    </source>
</evidence>
<feature type="compositionally biased region" description="Basic and acidic residues" evidence="9">
    <location>
        <begin position="421"/>
        <end position="430"/>
    </location>
</feature>
<keyword evidence="4" id="KW-0378">Hydrolase</keyword>
<organism evidence="11 12">
    <name type="scientific">Didymella rabiei</name>
    <name type="common">Chickpea ascochyta blight fungus</name>
    <name type="synonym">Mycosphaerella rabiei</name>
    <dbReference type="NCBI Taxonomy" id="5454"/>
    <lineage>
        <taxon>Eukaryota</taxon>
        <taxon>Fungi</taxon>
        <taxon>Dikarya</taxon>
        <taxon>Ascomycota</taxon>
        <taxon>Pezizomycotina</taxon>
        <taxon>Dothideomycetes</taxon>
        <taxon>Pleosporomycetidae</taxon>
        <taxon>Pleosporales</taxon>
        <taxon>Pleosporineae</taxon>
        <taxon>Didymellaceae</taxon>
        <taxon>Ascochyta</taxon>
    </lineage>
</organism>
<dbReference type="GO" id="GO:0000272">
    <property type="term" value="P:polysaccharide catabolic process"/>
    <property type="evidence" value="ECO:0007669"/>
    <property type="project" value="UniProtKB-KW"/>
</dbReference>
<dbReference type="Gene3D" id="3.20.20.80">
    <property type="entry name" value="Glycosidases"/>
    <property type="match status" value="2"/>
</dbReference>
<evidence type="ECO:0000313" key="11">
    <source>
        <dbReference type="EMBL" id="KZM24121.1"/>
    </source>
</evidence>
<dbReference type="GO" id="GO:0008061">
    <property type="term" value="F:chitin binding"/>
    <property type="evidence" value="ECO:0007669"/>
    <property type="project" value="InterPro"/>
</dbReference>
<dbReference type="STRING" id="5454.A0A163F3I2"/>
<dbReference type="Gene3D" id="3.10.50.10">
    <property type="match status" value="1"/>
</dbReference>